<accession>A0A3N1MFV7</accession>
<dbReference type="RefSeq" id="WP_123689395.1">
    <property type="nucleotide sequence ID" value="NZ_AP019700.1"/>
</dbReference>
<name>A0A3N1MFV7_9PROT</name>
<dbReference type="InterPro" id="IPR050983">
    <property type="entry name" value="GST_Omega/HSP26"/>
</dbReference>
<feature type="domain" description="GST N-terminal" evidence="1">
    <location>
        <begin position="1"/>
        <end position="80"/>
    </location>
</feature>
<organism evidence="2 3">
    <name type="scientific">Stella humosa</name>
    <dbReference type="NCBI Taxonomy" id="94"/>
    <lineage>
        <taxon>Bacteria</taxon>
        <taxon>Pseudomonadati</taxon>
        <taxon>Pseudomonadota</taxon>
        <taxon>Alphaproteobacteria</taxon>
        <taxon>Rhodospirillales</taxon>
        <taxon>Stellaceae</taxon>
        <taxon>Stella</taxon>
    </lineage>
</organism>
<dbReference type="Gene3D" id="3.40.30.10">
    <property type="entry name" value="Glutaredoxin"/>
    <property type="match status" value="1"/>
</dbReference>
<dbReference type="PANTHER" id="PTHR43968:SF6">
    <property type="entry name" value="GLUTATHIONE S-TRANSFERASE OMEGA"/>
    <property type="match status" value="1"/>
</dbReference>
<dbReference type="Proteomes" id="UP000278222">
    <property type="component" value="Unassembled WGS sequence"/>
</dbReference>
<gene>
    <name evidence="2" type="ORF">EDC65_1872</name>
</gene>
<protein>
    <submittedName>
        <fullName evidence="2">Glutathione S-transferase</fullName>
    </submittedName>
</protein>
<dbReference type="GO" id="GO:0016740">
    <property type="term" value="F:transferase activity"/>
    <property type="evidence" value="ECO:0007669"/>
    <property type="project" value="UniProtKB-KW"/>
</dbReference>
<comment type="caution">
    <text evidence="2">The sequence shown here is derived from an EMBL/GenBank/DDBJ whole genome shotgun (WGS) entry which is preliminary data.</text>
</comment>
<proteinExistence type="predicted"/>
<sequence length="202" mass="21842">MRLYMTAGSPYARIVRVQAHELGLTDRIEEVPATLRDPNSVVLAVSPLGRVPVLVTDDGIAISDTKAIAEYLDRLHVGPRFLPNGGTNLWHERAFEALAMGILDGAIAYGRELGRPVDKRSAAIFDGEVARAKRCLDHLETTADTIATSATFGPVTLACAIAYLDRLDTGSDWRDGRPALARWHAAMLARPSFVATAPPAKK</sequence>
<dbReference type="Pfam" id="PF13409">
    <property type="entry name" value="GST_N_2"/>
    <property type="match status" value="1"/>
</dbReference>
<dbReference type="InterPro" id="IPR036282">
    <property type="entry name" value="Glutathione-S-Trfase_C_sf"/>
</dbReference>
<dbReference type="SUPFAM" id="SSF47616">
    <property type="entry name" value="GST C-terminal domain-like"/>
    <property type="match status" value="1"/>
</dbReference>
<keyword evidence="3" id="KW-1185">Reference proteome</keyword>
<evidence type="ECO:0000259" key="1">
    <source>
        <dbReference type="PROSITE" id="PS50404"/>
    </source>
</evidence>
<dbReference type="InterPro" id="IPR036249">
    <property type="entry name" value="Thioredoxin-like_sf"/>
</dbReference>
<dbReference type="PANTHER" id="PTHR43968">
    <property type="match status" value="1"/>
</dbReference>
<dbReference type="SUPFAM" id="SSF52833">
    <property type="entry name" value="Thioredoxin-like"/>
    <property type="match status" value="1"/>
</dbReference>
<dbReference type="GO" id="GO:0005737">
    <property type="term" value="C:cytoplasm"/>
    <property type="evidence" value="ECO:0007669"/>
    <property type="project" value="TreeGrafter"/>
</dbReference>
<dbReference type="EMBL" id="RJKX01000013">
    <property type="protein sequence ID" value="ROQ00076.1"/>
    <property type="molecule type" value="Genomic_DNA"/>
</dbReference>
<evidence type="ECO:0000313" key="2">
    <source>
        <dbReference type="EMBL" id="ROQ00076.1"/>
    </source>
</evidence>
<evidence type="ECO:0000313" key="3">
    <source>
        <dbReference type="Proteomes" id="UP000278222"/>
    </source>
</evidence>
<dbReference type="Pfam" id="PF13410">
    <property type="entry name" value="GST_C_2"/>
    <property type="match status" value="1"/>
</dbReference>
<dbReference type="Gene3D" id="1.20.1050.10">
    <property type="match status" value="1"/>
</dbReference>
<dbReference type="InterPro" id="IPR004045">
    <property type="entry name" value="Glutathione_S-Trfase_N"/>
</dbReference>
<dbReference type="PROSITE" id="PS50404">
    <property type="entry name" value="GST_NTER"/>
    <property type="match status" value="1"/>
</dbReference>
<reference evidence="2 3" key="1">
    <citation type="submission" date="2018-11" db="EMBL/GenBank/DDBJ databases">
        <title>Genomic Encyclopedia of Type Strains, Phase IV (KMG-IV): sequencing the most valuable type-strain genomes for metagenomic binning, comparative biology and taxonomic classification.</title>
        <authorList>
            <person name="Goeker M."/>
        </authorList>
    </citation>
    <scope>NUCLEOTIDE SEQUENCE [LARGE SCALE GENOMIC DNA]</scope>
    <source>
        <strain evidence="2 3">DSM 5900</strain>
    </source>
</reference>
<keyword evidence="2" id="KW-0808">Transferase</keyword>
<dbReference type="AlphaFoldDB" id="A0A3N1MFV7"/>